<dbReference type="SUPFAM" id="SSF52172">
    <property type="entry name" value="CheY-like"/>
    <property type="match status" value="1"/>
</dbReference>
<dbReference type="PROSITE" id="PS50043">
    <property type="entry name" value="HTH_LUXR_2"/>
    <property type="match status" value="1"/>
</dbReference>
<evidence type="ECO:0000256" key="3">
    <source>
        <dbReference type="PROSITE-ProRule" id="PRU00169"/>
    </source>
</evidence>
<dbReference type="InterPro" id="IPR000792">
    <property type="entry name" value="Tscrpt_reg_LuxR_C"/>
</dbReference>
<protein>
    <submittedName>
        <fullName evidence="6">DNA-binding response regulator</fullName>
    </submittedName>
</protein>
<organism evidence="6 7">
    <name type="scientific">Deinococcus piscis</name>
    <dbReference type="NCBI Taxonomy" id="394230"/>
    <lineage>
        <taxon>Bacteria</taxon>
        <taxon>Thermotogati</taxon>
        <taxon>Deinococcota</taxon>
        <taxon>Deinococci</taxon>
        <taxon>Deinococcales</taxon>
        <taxon>Deinococcaceae</taxon>
        <taxon>Deinococcus</taxon>
    </lineage>
</organism>
<gene>
    <name evidence="6" type="ORF">GCM10017783_23600</name>
</gene>
<name>A0ABQ3KBK6_9DEIO</name>
<dbReference type="SMART" id="SM00421">
    <property type="entry name" value="HTH_LUXR"/>
    <property type="match status" value="1"/>
</dbReference>
<dbReference type="PRINTS" id="PR00038">
    <property type="entry name" value="HTHLUXR"/>
</dbReference>
<dbReference type="InterPro" id="IPR039420">
    <property type="entry name" value="WalR-like"/>
</dbReference>
<evidence type="ECO:0000256" key="1">
    <source>
        <dbReference type="ARBA" id="ARBA00022553"/>
    </source>
</evidence>
<dbReference type="PROSITE" id="PS00622">
    <property type="entry name" value="HTH_LUXR_1"/>
    <property type="match status" value="1"/>
</dbReference>
<evidence type="ECO:0000313" key="6">
    <source>
        <dbReference type="EMBL" id="GHG10451.1"/>
    </source>
</evidence>
<dbReference type="PANTHER" id="PTHR43214">
    <property type="entry name" value="TWO-COMPONENT RESPONSE REGULATOR"/>
    <property type="match status" value="1"/>
</dbReference>
<evidence type="ECO:0000313" key="7">
    <source>
        <dbReference type="Proteomes" id="UP000632154"/>
    </source>
</evidence>
<dbReference type="Pfam" id="PF00196">
    <property type="entry name" value="GerE"/>
    <property type="match status" value="1"/>
</dbReference>
<evidence type="ECO:0000259" key="5">
    <source>
        <dbReference type="PROSITE" id="PS50110"/>
    </source>
</evidence>
<dbReference type="RefSeq" id="WP_189643951.1">
    <property type="nucleotide sequence ID" value="NZ_BNAL01000042.1"/>
</dbReference>
<dbReference type="SUPFAM" id="SSF46894">
    <property type="entry name" value="C-terminal effector domain of the bipartite response regulators"/>
    <property type="match status" value="1"/>
</dbReference>
<dbReference type="SMART" id="SM00448">
    <property type="entry name" value="REC"/>
    <property type="match status" value="1"/>
</dbReference>
<keyword evidence="2 6" id="KW-0238">DNA-binding</keyword>
<keyword evidence="7" id="KW-1185">Reference proteome</keyword>
<evidence type="ECO:0000259" key="4">
    <source>
        <dbReference type="PROSITE" id="PS50043"/>
    </source>
</evidence>
<dbReference type="InterPro" id="IPR016032">
    <property type="entry name" value="Sig_transdc_resp-reg_C-effctor"/>
</dbReference>
<dbReference type="EMBL" id="BNAL01000042">
    <property type="protein sequence ID" value="GHG10451.1"/>
    <property type="molecule type" value="Genomic_DNA"/>
</dbReference>
<comment type="caution">
    <text evidence="6">The sequence shown here is derived from an EMBL/GenBank/DDBJ whole genome shotgun (WGS) entry which is preliminary data.</text>
</comment>
<accession>A0ABQ3KBK6</accession>
<keyword evidence="1 3" id="KW-0597">Phosphoprotein</keyword>
<dbReference type="GO" id="GO:0003677">
    <property type="term" value="F:DNA binding"/>
    <property type="evidence" value="ECO:0007669"/>
    <property type="project" value="UniProtKB-KW"/>
</dbReference>
<dbReference type="Gene3D" id="3.40.50.2300">
    <property type="match status" value="1"/>
</dbReference>
<evidence type="ECO:0000256" key="2">
    <source>
        <dbReference type="ARBA" id="ARBA00023125"/>
    </source>
</evidence>
<feature type="domain" description="HTH luxR-type" evidence="4">
    <location>
        <begin position="145"/>
        <end position="210"/>
    </location>
</feature>
<dbReference type="Proteomes" id="UP000632154">
    <property type="component" value="Unassembled WGS sequence"/>
</dbReference>
<reference evidence="7" key="1">
    <citation type="journal article" date="2019" name="Int. J. Syst. Evol. Microbiol.">
        <title>The Global Catalogue of Microorganisms (GCM) 10K type strain sequencing project: providing services to taxonomists for standard genome sequencing and annotation.</title>
        <authorList>
            <consortium name="The Broad Institute Genomics Platform"/>
            <consortium name="The Broad Institute Genome Sequencing Center for Infectious Disease"/>
            <person name="Wu L."/>
            <person name="Ma J."/>
        </authorList>
    </citation>
    <scope>NUCLEOTIDE SEQUENCE [LARGE SCALE GENOMIC DNA]</scope>
    <source>
        <strain evidence="7">CGMCC 1.18439</strain>
    </source>
</reference>
<feature type="domain" description="Response regulatory" evidence="5">
    <location>
        <begin position="3"/>
        <end position="118"/>
    </location>
</feature>
<dbReference type="InterPro" id="IPR011006">
    <property type="entry name" value="CheY-like_superfamily"/>
</dbReference>
<proteinExistence type="predicted"/>
<feature type="modified residue" description="4-aspartylphosphate" evidence="3">
    <location>
        <position position="54"/>
    </location>
</feature>
<dbReference type="CDD" id="cd06170">
    <property type="entry name" value="LuxR_C_like"/>
    <property type="match status" value="1"/>
</dbReference>
<dbReference type="Pfam" id="PF00072">
    <property type="entry name" value="Response_reg"/>
    <property type="match status" value="1"/>
</dbReference>
<dbReference type="InterPro" id="IPR001789">
    <property type="entry name" value="Sig_transdc_resp-reg_receiver"/>
</dbReference>
<dbReference type="PANTHER" id="PTHR43214:SF42">
    <property type="entry name" value="TRANSCRIPTIONAL REGULATORY PROTEIN DESR"/>
    <property type="match status" value="1"/>
</dbReference>
<dbReference type="PROSITE" id="PS50110">
    <property type="entry name" value="RESPONSE_REGULATORY"/>
    <property type="match status" value="1"/>
</dbReference>
<dbReference type="InterPro" id="IPR058245">
    <property type="entry name" value="NreC/VraR/RcsB-like_REC"/>
</dbReference>
<dbReference type="CDD" id="cd17535">
    <property type="entry name" value="REC_NarL-like"/>
    <property type="match status" value="1"/>
</dbReference>
<sequence length="215" mass="23258">MIRVLLVDDQPLVRAGLRSLLAYEKDMAVVGEAASGLDCLHWLKENRADAVLLDIRMPGMSGIEVCRALAGHRTPGLILLTTFDDERDISAGLAAGARGFLLKDADAAEIAQAVRRVAARERYIQPLVSETLSAVISGMTPMTLEAHPAEALTPREAEVLALIARGMGNKRIALALGISENTVKVHVARILHKLGAADRLEAVKVARHKDWLRSH</sequence>